<name>A0A8R7VFS3_TRIUA</name>
<reference evidence="2" key="2">
    <citation type="submission" date="2022-06" db="UniProtKB">
        <authorList>
            <consortium name="EnsemblPlants"/>
        </authorList>
    </citation>
    <scope>IDENTIFICATION</scope>
</reference>
<evidence type="ECO:0000256" key="1">
    <source>
        <dbReference type="SAM" id="MobiDB-lite"/>
    </source>
</evidence>
<sequence>MASVVPFEGDGAPDPVLPVLPGDVAELPRAGRPRLRPRLAAELHAVAPLLLRPPELQRRRRHGHLHPVGHRDRHVVALGARRHHGHRPRQRADAGAAVEHHHERRVVEVGHAAGDRPVALAQLRHELPHLLHRVVEGAEEVDVVLRAGVVHQAWVHGEPREHEPGPGRQRRRAHDGGADGTAAVHDVPAVLVERAGGRHQRRTDHGRRPVAVPLLDQGRHAGHVRARRRRPREDVVLHSPRVHVGAAPDQAARMFTPGAMTSGLMISGTIGLGPREEKPATIGARFSPVI</sequence>
<reference evidence="3" key="1">
    <citation type="journal article" date="2013" name="Nature">
        <title>Draft genome of the wheat A-genome progenitor Triticum urartu.</title>
        <authorList>
            <person name="Ling H.Q."/>
            <person name="Zhao S."/>
            <person name="Liu D."/>
            <person name="Wang J."/>
            <person name="Sun H."/>
            <person name="Zhang C."/>
            <person name="Fan H."/>
            <person name="Li D."/>
            <person name="Dong L."/>
            <person name="Tao Y."/>
            <person name="Gao C."/>
            <person name="Wu H."/>
            <person name="Li Y."/>
            <person name="Cui Y."/>
            <person name="Guo X."/>
            <person name="Zheng S."/>
            <person name="Wang B."/>
            <person name="Yu K."/>
            <person name="Liang Q."/>
            <person name="Yang W."/>
            <person name="Lou X."/>
            <person name="Chen J."/>
            <person name="Feng M."/>
            <person name="Jian J."/>
            <person name="Zhang X."/>
            <person name="Luo G."/>
            <person name="Jiang Y."/>
            <person name="Liu J."/>
            <person name="Wang Z."/>
            <person name="Sha Y."/>
            <person name="Zhang B."/>
            <person name="Wu H."/>
            <person name="Tang D."/>
            <person name="Shen Q."/>
            <person name="Xue P."/>
            <person name="Zou S."/>
            <person name="Wang X."/>
            <person name="Liu X."/>
            <person name="Wang F."/>
            <person name="Yang Y."/>
            <person name="An X."/>
            <person name="Dong Z."/>
            <person name="Zhang K."/>
            <person name="Zhang X."/>
            <person name="Luo M.C."/>
            <person name="Dvorak J."/>
            <person name="Tong Y."/>
            <person name="Wang J."/>
            <person name="Yang H."/>
            <person name="Li Z."/>
            <person name="Wang D."/>
            <person name="Zhang A."/>
            <person name="Wang J."/>
        </authorList>
    </citation>
    <scope>NUCLEOTIDE SEQUENCE</scope>
    <source>
        <strain evidence="3">cv. G1812</strain>
    </source>
</reference>
<evidence type="ECO:0000313" key="3">
    <source>
        <dbReference type="Proteomes" id="UP000015106"/>
    </source>
</evidence>
<dbReference type="Proteomes" id="UP000015106">
    <property type="component" value="Unassembled WGS sequence"/>
</dbReference>
<accession>A0A8R7VFS3</accession>
<feature type="region of interest" description="Disordered" evidence="1">
    <location>
        <begin position="155"/>
        <end position="187"/>
    </location>
</feature>
<organism evidence="2 3">
    <name type="scientific">Triticum urartu</name>
    <name type="common">Red wild einkorn</name>
    <name type="synonym">Crithodium urartu</name>
    <dbReference type="NCBI Taxonomy" id="4572"/>
    <lineage>
        <taxon>Eukaryota</taxon>
        <taxon>Viridiplantae</taxon>
        <taxon>Streptophyta</taxon>
        <taxon>Embryophyta</taxon>
        <taxon>Tracheophyta</taxon>
        <taxon>Spermatophyta</taxon>
        <taxon>Magnoliopsida</taxon>
        <taxon>Liliopsida</taxon>
        <taxon>Poales</taxon>
        <taxon>Poaceae</taxon>
        <taxon>BOP clade</taxon>
        <taxon>Pooideae</taxon>
        <taxon>Triticodae</taxon>
        <taxon>Triticeae</taxon>
        <taxon>Triticinae</taxon>
        <taxon>Triticum</taxon>
    </lineage>
</organism>
<dbReference type="AlphaFoldDB" id="A0A8R7VFS3"/>
<proteinExistence type="predicted"/>
<dbReference type="EnsemblPlants" id="TuG1812S0001059100.01.T01">
    <property type="protein sequence ID" value="TuG1812S0001059100.01.T01.s_cds37671"/>
    <property type="gene ID" value="TuG1812S0001059100.01"/>
</dbReference>
<dbReference type="Gramene" id="TuG1812S0001059100.01.T01">
    <property type="protein sequence ID" value="TuG1812S0001059100.01.T01.s_cds37671"/>
    <property type="gene ID" value="TuG1812S0001059100.01"/>
</dbReference>
<protein>
    <submittedName>
        <fullName evidence="2">Uncharacterized protein</fullName>
    </submittedName>
</protein>
<keyword evidence="3" id="KW-1185">Reference proteome</keyword>
<evidence type="ECO:0000313" key="2">
    <source>
        <dbReference type="EnsemblPlants" id="TuG1812S0001059100.01.T01.s_cds37671"/>
    </source>
</evidence>